<organism evidence="3 4">
    <name type="scientific">Nocardia neocaledoniensis</name>
    <dbReference type="NCBI Taxonomy" id="236511"/>
    <lineage>
        <taxon>Bacteria</taxon>
        <taxon>Bacillati</taxon>
        <taxon>Actinomycetota</taxon>
        <taxon>Actinomycetes</taxon>
        <taxon>Mycobacteriales</taxon>
        <taxon>Nocardiaceae</taxon>
        <taxon>Nocardia</taxon>
    </lineage>
</organism>
<dbReference type="CDD" id="cd07987">
    <property type="entry name" value="LPLAT_MGAT-like"/>
    <property type="match status" value="1"/>
</dbReference>
<keyword evidence="4" id="KW-1185">Reference proteome</keyword>
<evidence type="ECO:0000313" key="4">
    <source>
        <dbReference type="Proteomes" id="UP000246410"/>
    </source>
</evidence>
<reference evidence="3 4" key="1">
    <citation type="submission" date="2018-05" db="EMBL/GenBank/DDBJ databases">
        <title>Genomic Encyclopedia of Type Strains, Phase IV (KMG-IV): sequencing the most valuable type-strain genomes for metagenomic binning, comparative biology and taxonomic classification.</title>
        <authorList>
            <person name="Goeker M."/>
        </authorList>
    </citation>
    <scope>NUCLEOTIDE SEQUENCE [LARGE SCALE GENOMIC DNA]</scope>
    <source>
        <strain evidence="3 4">DSM 44717</strain>
    </source>
</reference>
<name>A0A317P405_9NOCA</name>
<evidence type="ECO:0000259" key="2">
    <source>
        <dbReference type="SMART" id="SM00563"/>
    </source>
</evidence>
<feature type="region of interest" description="Disordered" evidence="1">
    <location>
        <begin position="1"/>
        <end position="32"/>
    </location>
</feature>
<dbReference type="Pfam" id="PF01553">
    <property type="entry name" value="Acyltransferase"/>
    <property type="match status" value="1"/>
</dbReference>
<dbReference type="PANTHER" id="PTHR22753:SF14">
    <property type="entry name" value="MONOACYLGLYCEROL_DIACYLGLYCEROL O-ACYLTRANSFERASE"/>
    <property type="match status" value="1"/>
</dbReference>
<gene>
    <name evidence="3" type="ORF">DFR69_101514</name>
</gene>
<keyword evidence="3" id="KW-0012">Acyltransferase</keyword>
<dbReference type="EMBL" id="QGTL01000001">
    <property type="protein sequence ID" value="PWV81174.1"/>
    <property type="molecule type" value="Genomic_DNA"/>
</dbReference>
<dbReference type="GO" id="GO:0016746">
    <property type="term" value="F:acyltransferase activity"/>
    <property type="evidence" value="ECO:0007669"/>
    <property type="project" value="UniProtKB-KW"/>
</dbReference>
<dbReference type="Proteomes" id="UP000246410">
    <property type="component" value="Unassembled WGS sequence"/>
</dbReference>
<proteinExistence type="predicted"/>
<sequence length="301" mass="32963">MSNDQRGAQTVSGNNSGGSVGQGDRILSDNAPLNPSPSEWEIRAFEAVFAPVRAWASPRFYGLENIPAEGPVLIVANHNLLGGIDAPLLMPEILRARGRLVRGLAEHVLMVPGVRHLLHRFGAVRGTRSNCLALLERGEAVVVFPGGGREAIRRKGEKYALKWDNRTGFARMAIQAGVPIVPLAMIGVDDAFDIVFDGQHPVMRPLRWTCSLLGINPELNPPMVKGIGPTPLPRPERFYYSAGTPIDPTPWLEAEDLDTAAADLRDVVRKSLEEELQFLFSERERDSGRTLVGRLRGALPF</sequence>
<keyword evidence="3" id="KW-0808">Transferase</keyword>
<comment type="caution">
    <text evidence="3">The sequence shown here is derived from an EMBL/GenBank/DDBJ whole genome shotgun (WGS) entry which is preliminary data.</text>
</comment>
<feature type="domain" description="Phospholipid/glycerol acyltransferase" evidence="2">
    <location>
        <begin position="72"/>
        <end position="188"/>
    </location>
</feature>
<dbReference type="InterPro" id="IPR002123">
    <property type="entry name" value="Plipid/glycerol_acylTrfase"/>
</dbReference>
<dbReference type="SUPFAM" id="SSF69593">
    <property type="entry name" value="Glycerol-3-phosphate (1)-acyltransferase"/>
    <property type="match status" value="1"/>
</dbReference>
<dbReference type="PANTHER" id="PTHR22753">
    <property type="entry name" value="TRANSMEMBRANE PROTEIN 68"/>
    <property type="match status" value="1"/>
</dbReference>
<evidence type="ECO:0000256" key="1">
    <source>
        <dbReference type="SAM" id="MobiDB-lite"/>
    </source>
</evidence>
<accession>A0A317P405</accession>
<feature type="compositionally biased region" description="Polar residues" evidence="1">
    <location>
        <begin position="1"/>
        <end position="10"/>
    </location>
</feature>
<dbReference type="PIRSF" id="PIRSF016753">
    <property type="entry name" value="P_lipid/glycerol_ac_tran_prd"/>
    <property type="match status" value="1"/>
</dbReference>
<dbReference type="SMART" id="SM00563">
    <property type="entry name" value="PlsC"/>
    <property type="match status" value="1"/>
</dbReference>
<dbReference type="GO" id="GO:0016020">
    <property type="term" value="C:membrane"/>
    <property type="evidence" value="ECO:0007669"/>
    <property type="project" value="TreeGrafter"/>
</dbReference>
<protein>
    <submittedName>
        <fullName evidence="3">Acyltransferase-like protein</fullName>
    </submittedName>
</protein>
<dbReference type="AlphaFoldDB" id="A0A317P405"/>
<dbReference type="InterPro" id="IPR016676">
    <property type="entry name" value="P_lipid/glycerol_AcTrfase_prd"/>
</dbReference>
<evidence type="ECO:0000313" key="3">
    <source>
        <dbReference type="EMBL" id="PWV81174.1"/>
    </source>
</evidence>